<feature type="region of interest" description="Disordered" evidence="8">
    <location>
        <begin position="258"/>
        <end position="287"/>
    </location>
</feature>
<keyword evidence="6" id="KW-0406">Ion transport</keyword>
<evidence type="ECO:0000256" key="5">
    <source>
        <dbReference type="ARBA" id="ARBA00022989"/>
    </source>
</evidence>
<evidence type="ECO:0000313" key="12">
    <source>
        <dbReference type="EMBL" id="CAE0405742.1"/>
    </source>
</evidence>
<feature type="transmembrane region" description="Helical" evidence="9">
    <location>
        <begin position="458"/>
        <end position="481"/>
    </location>
</feature>
<feature type="transmembrane region" description="Helical" evidence="9">
    <location>
        <begin position="493"/>
        <end position="516"/>
    </location>
</feature>
<dbReference type="InterPro" id="IPR011992">
    <property type="entry name" value="EF-hand-dom_pair"/>
</dbReference>
<feature type="transmembrane region" description="Helical" evidence="9">
    <location>
        <begin position="12"/>
        <end position="29"/>
    </location>
</feature>
<evidence type="ECO:0000256" key="7">
    <source>
        <dbReference type="ARBA" id="ARBA00023136"/>
    </source>
</evidence>
<dbReference type="GO" id="GO:0006874">
    <property type="term" value="P:intracellular calcium ion homeostasis"/>
    <property type="evidence" value="ECO:0007669"/>
    <property type="project" value="TreeGrafter"/>
</dbReference>
<dbReference type="CDD" id="cd00051">
    <property type="entry name" value="EFh"/>
    <property type="match status" value="1"/>
</dbReference>
<feature type="transmembrane region" description="Helical" evidence="9">
    <location>
        <begin position="424"/>
        <end position="443"/>
    </location>
</feature>
<evidence type="ECO:0000256" key="4">
    <source>
        <dbReference type="ARBA" id="ARBA00022837"/>
    </source>
</evidence>
<accession>A0A6S8J9I2</accession>
<dbReference type="AlphaFoldDB" id="A0A6S8J9I2"/>
<feature type="transmembrane region" description="Helical" evidence="9">
    <location>
        <begin position="191"/>
        <end position="210"/>
    </location>
</feature>
<dbReference type="Gene3D" id="1.10.238.10">
    <property type="entry name" value="EF-hand"/>
    <property type="match status" value="1"/>
</dbReference>
<dbReference type="EMBL" id="HBIM01004352">
    <property type="protein sequence ID" value="CAE0405742.1"/>
    <property type="molecule type" value="Transcribed_RNA"/>
</dbReference>
<feature type="transmembrane region" description="Helical" evidence="9">
    <location>
        <begin position="159"/>
        <end position="179"/>
    </location>
</feature>
<dbReference type="SMART" id="SM00054">
    <property type="entry name" value="EFh"/>
    <property type="match status" value="2"/>
</dbReference>
<dbReference type="EMBL" id="HBIM01004353">
    <property type="protein sequence ID" value="CAE0405743.1"/>
    <property type="molecule type" value="Transcribed_RNA"/>
</dbReference>
<dbReference type="SUPFAM" id="SSF47473">
    <property type="entry name" value="EF-hand"/>
    <property type="match status" value="1"/>
</dbReference>
<gene>
    <name evidence="11" type="ORF">ACOF00016_LOCUS3720</name>
    <name evidence="12" type="ORF">ACOF00016_LOCUS3721</name>
    <name evidence="13" type="ORF">ACOF00016_LOCUS3722</name>
</gene>
<feature type="domain" description="EF-hand" evidence="10">
    <location>
        <begin position="296"/>
        <end position="331"/>
    </location>
</feature>
<dbReference type="GO" id="GO:0005509">
    <property type="term" value="F:calcium ion binding"/>
    <property type="evidence" value="ECO:0007669"/>
    <property type="project" value="InterPro"/>
</dbReference>
<keyword evidence="5 9" id="KW-1133">Transmembrane helix</keyword>
<evidence type="ECO:0000256" key="9">
    <source>
        <dbReference type="SAM" id="Phobius"/>
    </source>
</evidence>
<dbReference type="PANTHER" id="PTHR31503">
    <property type="entry name" value="VACUOLAR CALCIUM ION TRANSPORTER"/>
    <property type="match status" value="1"/>
</dbReference>
<evidence type="ECO:0000256" key="1">
    <source>
        <dbReference type="ARBA" id="ARBA00004127"/>
    </source>
</evidence>
<dbReference type="GO" id="GO:0016020">
    <property type="term" value="C:membrane"/>
    <property type="evidence" value="ECO:0007669"/>
    <property type="project" value="InterPro"/>
</dbReference>
<dbReference type="GO" id="GO:0012505">
    <property type="term" value="C:endomembrane system"/>
    <property type="evidence" value="ECO:0007669"/>
    <property type="project" value="UniProtKB-SubCell"/>
</dbReference>
<comment type="subcellular location">
    <subcellularLocation>
        <location evidence="1">Endomembrane system</location>
        <topology evidence="1">Multi-pass membrane protein</topology>
    </subcellularLocation>
</comment>
<dbReference type="GO" id="GO:0015369">
    <property type="term" value="F:calcium:proton antiporter activity"/>
    <property type="evidence" value="ECO:0007669"/>
    <property type="project" value="TreeGrafter"/>
</dbReference>
<name>A0A6S8J9I2_9STRA</name>
<keyword evidence="3 9" id="KW-0812">Transmembrane</keyword>
<dbReference type="InterPro" id="IPR004713">
    <property type="entry name" value="CaH_exchang"/>
</dbReference>
<keyword evidence="7 9" id="KW-0472">Membrane</keyword>
<dbReference type="Pfam" id="PF13499">
    <property type="entry name" value="EF-hand_7"/>
    <property type="match status" value="1"/>
</dbReference>
<dbReference type="InterPro" id="IPR004837">
    <property type="entry name" value="NaCa_Exmemb"/>
</dbReference>
<dbReference type="EMBL" id="HBIM01004351">
    <property type="protein sequence ID" value="CAE0405740.1"/>
    <property type="molecule type" value="Transcribed_RNA"/>
</dbReference>
<dbReference type="PROSITE" id="PS00018">
    <property type="entry name" value="EF_HAND_1"/>
    <property type="match status" value="2"/>
</dbReference>
<feature type="transmembrane region" description="Helical" evidence="9">
    <location>
        <begin position="83"/>
        <end position="105"/>
    </location>
</feature>
<organism evidence="12">
    <name type="scientific">Amphora coffeiformis</name>
    <dbReference type="NCBI Taxonomy" id="265554"/>
    <lineage>
        <taxon>Eukaryota</taxon>
        <taxon>Sar</taxon>
        <taxon>Stramenopiles</taxon>
        <taxon>Ochrophyta</taxon>
        <taxon>Bacillariophyta</taxon>
        <taxon>Bacillariophyceae</taxon>
        <taxon>Bacillariophycidae</taxon>
        <taxon>Thalassiophysales</taxon>
        <taxon>Catenulaceae</taxon>
        <taxon>Amphora</taxon>
    </lineage>
</organism>
<feature type="domain" description="EF-hand" evidence="10">
    <location>
        <begin position="332"/>
        <end position="367"/>
    </location>
</feature>
<dbReference type="PANTHER" id="PTHR31503:SF36">
    <property type="entry name" value="SODIUM_CALCIUM EXCHANGER MEMBRANE REGION DOMAIN-CONTAINING PROTEIN"/>
    <property type="match status" value="1"/>
</dbReference>
<proteinExistence type="predicted"/>
<reference evidence="12" key="1">
    <citation type="submission" date="2021-01" db="EMBL/GenBank/DDBJ databases">
        <authorList>
            <person name="Corre E."/>
            <person name="Pelletier E."/>
            <person name="Niang G."/>
            <person name="Scheremetjew M."/>
            <person name="Finn R."/>
            <person name="Kale V."/>
            <person name="Holt S."/>
            <person name="Cochrane G."/>
            <person name="Meng A."/>
            <person name="Brown T."/>
            <person name="Cohen L."/>
        </authorList>
    </citation>
    <scope>NUCLEOTIDE SEQUENCE</scope>
    <source>
        <strain evidence="12">CCMP127</strain>
    </source>
</reference>
<evidence type="ECO:0000256" key="3">
    <source>
        <dbReference type="ARBA" id="ARBA00022692"/>
    </source>
</evidence>
<keyword evidence="4" id="KW-0106">Calcium</keyword>
<dbReference type="Pfam" id="PF01699">
    <property type="entry name" value="Na_Ca_ex"/>
    <property type="match status" value="1"/>
</dbReference>
<protein>
    <recommendedName>
        <fullName evidence="10">EF-hand domain-containing protein</fullName>
    </recommendedName>
</protein>
<evidence type="ECO:0000256" key="8">
    <source>
        <dbReference type="SAM" id="MobiDB-lite"/>
    </source>
</evidence>
<evidence type="ECO:0000256" key="6">
    <source>
        <dbReference type="ARBA" id="ARBA00023065"/>
    </source>
</evidence>
<evidence type="ECO:0000256" key="2">
    <source>
        <dbReference type="ARBA" id="ARBA00022448"/>
    </source>
</evidence>
<dbReference type="InterPro" id="IPR018247">
    <property type="entry name" value="EF_Hand_1_Ca_BS"/>
</dbReference>
<dbReference type="PROSITE" id="PS50222">
    <property type="entry name" value="EF_HAND_2"/>
    <property type="match status" value="2"/>
</dbReference>
<evidence type="ECO:0000259" key="10">
    <source>
        <dbReference type="PROSITE" id="PS50222"/>
    </source>
</evidence>
<feature type="transmembrane region" description="Helical" evidence="9">
    <location>
        <begin position="522"/>
        <end position="542"/>
    </location>
</feature>
<feature type="transmembrane region" description="Helical" evidence="9">
    <location>
        <begin position="41"/>
        <end position="63"/>
    </location>
</feature>
<evidence type="ECO:0000313" key="13">
    <source>
        <dbReference type="EMBL" id="CAE0405743.1"/>
    </source>
</evidence>
<sequence length="575" mass="61744">MGLGPSIDPEEVGLTGLIWLLLSYGYVLYEASNLISEGSELLLLIPSMAGLVGGVVLPLLGAVPDGAIILFSGLGSIETAQETLSVGVGALAGSTIMLLTIPFFLSIYGGRVNLTTDATSGKQTGNYMGRPKLSPQGTVAQEFNHTGVTITQKVQTGGWVMMCTTLPYLLIQGPAWLLHGPEETIAAGEHVWSAIGFAVCMVGLLGYLHLQLRMSTQSEDQDKRMAILKRQLKKGAVSLSGAVAAQLKQKEQNLADAAAQEYQQSSTGGGGGVGSTEKTSLVSSPKNYPSPAVAEYLKELLADAFHSYDTDRNGSLDRNEVYVFFRDFNEAISEQEMDKLFMQVDKDKSGYVDLDEFIGVAYMLIKVQDQRSDAAMLTDTESGDLKTAMADTAFNESEEEEETVPEEFTSLSPDQQQAAIKKKAFMMLAAGTILVVLFSDPMVDVMGAVAKRANLPPFYVSFVLAPVASNASEIISSMYYASKKTRKTMTVSLTTLEGAAAVNNTFCLSIFMGLIFFRGLAWQYSAETVTIILTQLFVGGMVQRNTMTLGAGLFILAIFPLSIAMVATLEALGFD</sequence>
<dbReference type="InterPro" id="IPR002048">
    <property type="entry name" value="EF_hand_dom"/>
</dbReference>
<evidence type="ECO:0000313" key="11">
    <source>
        <dbReference type="EMBL" id="CAE0405740.1"/>
    </source>
</evidence>
<keyword evidence="2" id="KW-0813">Transport</keyword>
<feature type="transmembrane region" description="Helical" evidence="9">
    <location>
        <begin position="549"/>
        <end position="569"/>
    </location>
</feature>